<dbReference type="Proteomes" id="UP000809349">
    <property type="component" value="Unassembled WGS sequence"/>
</dbReference>
<sequence length="669" mass="70967">MKTSIAASRQFMVGTKLTAFTLGLIASIFLAFILFVVHTMSGSMERRSIELVNTQADGVKTMIETFNRTQLNAVEKFSRVFASLLPGTFSVDASRTLDTGGKDLPVMKHDETDLNLNFESVDRFSAMTGGNATIFIKQGDDFIRVATSVKKADGNRAVGTNLGNKHPAYSKLMQGETFRGMAVLFGKPHVTEYVPIKDASGQVLGILYVGIDISSEVAALKTRIKSLKVGETGYFFVVDAKAGDTFGTFVVHPEQEGEKGLERRDVAGREFIKDILQTGEGMMRVTPQDQQGVAERERIVVYQTNKDWNWTIAGIAFVDEINFEVTSLRNQLLAIGVLALLGFAAALVFIVRHVVTKPLRVATDAAERLAHGDLTVQLAAASQDEIGQLLTAMNGISSGLAGVVATIRDGTEQVATASAEIAAGNQDLSSRTEHQAGSLEETASSMEQLTATVRQNADNAREANDLASSASSVAVKGGDVVSQVVATMGQINDSSKKIVDIIGVIDSIAFQTNILALNAAVEAARAGEQGRGFAVVASEVRSLAQRSAAAAHEIKALIGDSVDKVETGSKLVGIAGQTMNDVVLSVKKVTDIMGDIMAATKEQSVGIDEVNQAIVSMDKVTQQNAALVEEASAAAHAMQDMAATLAQSVSVFKLDGASQGKPVALLGQY</sequence>
<evidence type="ECO:0000259" key="6">
    <source>
        <dbReference type="PROSITE" id="PS50111"/>
    </source>
</evidence>
<dbReference type="CDD" id="cd06225">
    <property type="entry name" value="HAMP"/>
    <property type="match status" value="1"/>
</dbReference>
<accession>A0ABS7SKM2</accession>
<dbReference type="PRINTS" id="PR00260">
    <property type="entry name" value="CHEMTRNSDUCR"/>
</dbReference>
<feature type="domain" description="Methyl-accepting transducer" evidence="6">
    <location>
        <begin position="410"/>
        <end position="639"/>
    </location>
</feature>
<dbReference type="SMART" id="SM00304">
    <property type="entry name" value="HAMP"/>
    <property type="match status" value="1"/>
</dbReference>
<dbReference type="Pfam" id="PF00015">
    <property type="entry name" value="MCPsignal"/>
    <property type="match status" value="1"/>
</dbReference>
<dbReference type="InterPro" id="IPR003660">
    <property type="entry name" value="HAMP_dom"/>
</dbReference>
<dbReference type="InterPro" id="IPR004090">
    <property type="entry name" value="Chemotax_Me-accpt_rcpt"/>
</dbReference>
<dbReference type="SMART" id="SM00283">
    <property type="entry name" value="MA"/>
    <property type="match status" value="1"/>
</dbReference>
<keyword evidence="9" id="KW-1185">Reference proteome</keyword>
<dbReference type="SUPFAM" id="SSF103190">
    <property type="entry name" value="Sensory domain-like"/>
    <property type="match status" value="1"/>
</dbReference>
<feature type="region of interest" description="Disordered" evidence="4">
    <location>
        <begin position="425"/>
        <end position="444"/>
    </location>
</feature>
<evidence type="ECO:0000313" key="9">
    <source>
        <dbReference type="Proteomes" id="UP000809349"/>
    </source>
</evidence>
<feature type="transmembrane region" description="Helical" evidence="5">
    <location>
        <begin position="332"/>
        <end position="351"/>
    </location>
</feature>
<dbReference type="CDD" id="cd12912">
    <property type="entry name" value="PDC2_MCP_like"/>
    <property type="match status" value="1"/>
</dbReference>
<dbReference type="PANTHER" id="PTHR43531">
    <property type="entry name" value="PROTEIN ICFG"/>
    <property type="match status" value="1"/>
</dbReference>
<dbReference type="Gene3D" id="1.10.287.950">
    <property type="entry name" value="Methyl-accepting chemotaxis protein"/>
    <property type="match status" value="1"/>
</dbReference>
<comment type="similarity">
    <text evidence="2">Belongs to the methyl-accepting chemotaxis (MCP) protein family.</text>
</comment>
<dbReference type="CDD" id="cd11386">
    <property type="entry name" value="MCP_signal"/>
    <property type="match status" value="1"/>
</dbReference>
<evidence type="ECO:0000256" key="1">
    <source>
        <dbReference type="ARBA" id="ARBA00022481"/>
    </source>
</evidence>
<keyword evidence="1" id="KW-0488">Methylation</keyword>
<evidence type="ECO:0000259" key="7">
    <source>
        <dbReference type="PROSITE" id="PS50885"/>
    </source>
</evidence>
<reference evidence="8 9" key="1">
    <citation type="submission" date="2021-08" db="EMBL/GenBank/DDBJ databases">
        <title>Massilia sp. R798.</title>
        <authorList>
            <person name="Baek J.H."/>
            <person name="Jung H.S."/>
            <person name="Kim K.R."/>
            <person name="Jeon C.O."/>
        </authorList>
    </citation>
    <scope>NUCLEOTIDE SEQUENCE [LARGE SCALE GENOMIC DNA]</scope>
    <source>
        <strain evidence="8 9">R798</strain>
    </source>
</reference>
<dbReference type="InterPro" id="IPR004089">
    <property type="entry name" value="MCPsignal_dom"/>
</dbReference>
<keyword evidence="5" id="KW-0472">Membrane</keyword>
<feature type="domain" description="HAMP" evidence="7">
    <location>
        <begin position="353"/>
        <end position="405"/>
    </location>
</feature>
<comment type="caution">
    <text evidence="8">The sequence shown here is derived from an EMBL/GenBank/DDBJ whole genome shotgun (WGS) entry which is preliminary data.</text>
</comment>
<dbReference type="RefSeq" id="WP_223464144.1">
    <property type="nucleotide sequence ID" value="NZ_JAFBIL020000001.1"/>
</dbReference>
<protein>
    <submittedName>
        <fullName evidence="8">Cache 3/Cache 2 fusion domain-containing protein</fullName>
    </submittedName>
</protein>
<dbReference type="Gene3D" id="3.30.450.20">
    <property type="entry name" value="PAS domain"/>
    <property type="match status" value="1"/>
</dbReference>
<organism evidence="8 9">
    <name type="scientific">Massilia soli</name>
    <dbReference type="NCBI Taxonomy" id="2792854"/>
    <lineage>
        <taxon>Bacteria</taxon>
        <taxon>Pseudomonadati</taxon>
        <taxon>Pseudomonadota</taxon>
        <taxon>Betaproteobacteria</taxon>
        <taxon>Burkholderiales</taxon>
        <taxon>Oxalobacteraceae</taxon>
        <taxon>Telluria group</taxon>
        <taxon>Massilia</taxon>
    </lineage>
</organism>
<dbReference type="PANTHER" id="PTHR43531:SF14">
    <property type="entry name" value="METHYL-ACCEPTING CHEMOTAXIS PROTEIN I-RELATED"/>
    <property type="match status" value="1"/>
</dbReference>
<dbReference type="Pfam" id="PF17201">
    <property type="entry name" value="Cache_3-Cache_2"/>
    <property type="match status" value="1"/>
</dbReference>
<evidence type="ECO:0000256" key="5">
    <source>
        <dbReference type="SAM" id="Phobius"/>
    </source>
</evidence>
<name>A0ABS7SKM2_9BURK</name>
<dbReference type="InterPro" id="IPR051310">
    <property type="entry name" value="MCP_chemotaxis"/>
</dbReference>
<evidence type="ECO:0000313" key="8">
    <source>
        <dbReference type="EMBL" id="MBZ2205710.1"/>
    </source>
</evidence>
<dbReference type="PROSITE" id="PS50111">
    <property type="entry name" value="CHEMOTAXIS_TRANSDUC_2"/>
    <property type="match status" value="1"/>
</dbReference>
<gene>
    <name evidence="8" type="ORF">I4X03_000375</name>
</gene>
<evidence type="ECO:0000256" key="2">
    <source>
        <dbReference type="ARBA" id="ARBA00029447"/>
    </source>
</evidence>
<feature type="transmembrane region" description="Helical" evidence="5">
    <location>
        <begin position="17"/>
        <end position="37"/>
    </location>
</feature>
<dbReference type="Pfam" id="PF00672">
    <property type="entry name" value="HAMP"/>
    <property type="match status" value="1"/>
</dbReference>
<evidence type="ECO:0000256" key="4">
    <source>
        <dbReference type="SAM" id="MobiDB-lite"/>
    </source>
</evidence>
<keyword evidence="5" id="KW-0812">Transmembrane</keyword>
<dbReference type="EMBL" id="JAFBIL020000001">
    <property type="protein sequence ID" value="MBZ2205710.1"/>
    <property type="molecule type" value="Genomic_DNA"/>
</dbReference>
<dbReference type="SUPFAM" id="SSF58104">
    <property type="entry name" value="Methyl-accepting chemotaxis protein (MCP) signaling domain"/>
    <property type="match status" value="1"/>
</dbReference>
<proteinExistence type="inferred from homology"/>
<dbReference type="PROSITE" id="PS50885">
    <property type="entry name" value="HAMP"/>
    <property type="match status" value="1"/>
</dbReference>
<dbReference type="InterPro" id="IPR029151">
    <property type="entry name" value="Sensor-like_sf"/>
</dbReference>
<keyword evidence="3" id="KW-0807">Transducer</keyword>
<evidence type="ECO:0000256" key="3">
    <source>
        <dbReference type="PROSITE-ProRule" id="PRU00284"/>
    </source>
</evidence>
<keyword evidence="5" id="KW-1133">Transmembrane helix</keyword>
<dbReference type="InterPro" id="IPR033462">
    <property type="entry name" value="Cache_3-Cache_2"/>
</dbReference>